<keyword evidence="2" id="KW-0732">Signal</keyword>
<name>A0A914D920_9BILA</name>
<dbReference type="SUPFAM" id="SSF57302">
    <property type="entry name" value="Snake toxin-like"/>
    <property type="match status" value="1"/>
</dbReference>
<dbReference type="Proteomes" id="UP000887540">
    <property type="component" value="Unplaced"/>
</dbReference>
<evidence type="ECO:0000256" key="1">
    <source>
        <dbReference type="SAM" id="Phobius"/>
    </source>
</evidence>
<proteinExistence type="predicted"/>
<dbReference type="WBParaSite" id="ACRNAN_scaffold19909.g10184.t1">
    <property type="protein sequence ID" value="ACRNAN_scaffold19909.g10184.t1"/>
    <property type="gene ID" value="ACRNAN_scaffold19909.g10184"/>
</dbReference>
<keyword evidence="1" id="KW-0472">Membrane</keyword>
<dbReference type="AlphaFoldDB" id="A0A914D920"/>
<evidence type="ECO:0000313" key="3">
    <source>
        <dbReference type="Proteomes" id="UP000887540"/>
    </source>
</evidence>
<keyword evidence="1" id="KW-1133">Transmembrane helix</keyword>
<feature type="transmembrane region" description="Helical" evidence="1">
    <location>
        <begin position="99"/>
        <end position="120"/>
    </location>
</feature>
<accession>A0A914D920</accession>
<reference evidence="4" key="1">
    <citation type="submission" date="2022-11" db="UniProtKB">
        <authorList>
            <consortium name="WormBaseParasite"/>
        </authorList>
    </citation>
    <scope>IDENTIFICATION</scope>
</reference>
<evidence type="ECO:0000313" key="4">
    <source>
        <dbReference type="WBParaSite" id="ACRNAN_scaffold19909.g10184.t1"/>
    </source>
</evidence>
<sequence length="121" mass="13267">MLRGVLLIFVLNFLGVFGRQCHTGINDMNSVISCPTNENYCIRFIPLNTTLIYRGCAEGICNSAGCYNVNSGAMGPGQVCCCNSDQCNMNCRCDGKNSALALVYNFPQIISTVFMAIMIWK</sequence>
<keyword evidence="1" id="KW-0812">Transmembrane</keyword>
<dbReference type="CDD" id="cd00117">
    <property type="entry name" value="TFP"/>
    <property type="match status" value="1"/>
</dbReference>
<evidence type="ECO:0000256" key="2">
    <source>
        <dbReference type="SAM" id="SignalP"/>
    </source>
</evidence>
<keyword evidence="3" id="KW-1185">Reference proteome</keyword>
<protein>
    <submittedName>
        <fullName evidence="4">Uncharacterized protein</fullName>
    </submittedName>
</protein>
<feature type="signal peptide" evidence="2">
    <location>
        <begin position="1"/>
        <end position="18"/>
    </location>
</feature>
<organism evidence="3 4">
    <name type="scientific">Acrobeloides nanus</name>
    <dbReference type="NCBI Taxonomy" id="290746"/>
    <lineage>
        <taxon>Eukaryota</taxon>
        <taxon>Metazoa</taxon>
        <taxon>Ecdysozoa</taxon>
        <taxon>Nematoda</taxon>
        <taxon>Chromadorea</taxon>
        <taxon>Rhabditida</taxon>
        <taxon>Tylenchina</taxon>
        <taxon>Cephalobomorpha</taxon>
        <taxon>Cephaloboidea</taxon>
        <taxon>Cephalobidae</taxon>
        <taxon>Acrobeloides</taxon>
    </lineage>
</organism>
<dbReference type="InterPro" id="IPR045860">
    <property type="entry name" value="Snake_toxin-like_sf"/>
</dbReference>
<feature type="chain" id="PRO_5037825621" evidence="2">
    <location>
        <begin position="19"/>
        <end position="121"/>
    </location>
</feature>